<gene>
    <name evidence="2" type="ORF">E6C27_scaffold4784G00160</name>
</gene>
<reference evidence="2 3" key="1">
    <citation type="submission" date="2019-08" db="EMBL/GenBank/DDBJ databases">
        <title>Draft genome sequences of two oriental melons (Cucumis melo L. var makuwa).</title>
        <authorList>
            <person name="Kwon S.-Y."/>
        </authorList>
    </citation>
    <scope>NUCLEOTIDE SEQUENCE [LARGE SCALE GENOMIC DNA]</scope>
    <source>
        <strain evidence="3">cv. SW 3</strain>
        <tissue evidence="2">Leaf</tissue>
    </source>
</reference>
<dbReference type="Proteomes" id="UP000321393">
    <property type="component" value="Unassembled WGS sequence"/>
</dbReference>
<evidence type="ECO:0000256" key="1">
    <source>
        <dbReference type="SAM" id="MobiDB-lite"/>
    </source>
</evidence>
<dbReference type="EMBL" id="SSTE01011243">
    <property type="protein sequence ID" value="KAA0051634.1"/>
    <property type="molecule type" value="Genomic_DNA"/>
</dbReference>
<dbReference type="AlphaFoldDB" id="A0A5A7U8I7"/>
<proteinExistence type="predicted"/>
<name>A0A5A7U8I7_CUCMM</name>
<accession>A0A5A7U8I7</accession>
<feature type="compositionally biased region" description="Polar residues" evidence="1">
    <location>
        <begin position="7"/>
        <end position="21"/>
    </location>
</feature>
<evidence type="ECO:0000313" key="3">
    <source>
        <dbReference type="Proteomes" id="UP000321393"/>
    </source>
</evidence>
<evidence type="ECO:0000313" key="2">
    <source>
        <dbReference type="EMBL" id="KAA0051634.1"/>
    </source>
</evidence>
<protein>
    <submittedName>
        <fullName evidence="2">Uncharacterized protein</fullName>
    </submittedName>
</protein>
<organism evidence="2 3">
    <name type="scientific">Cucumis melo var. makuwa</name>
    <name type="common">Oriental melon</name>
    <dbReference type="NCBI Taxonomy" id="1194695"/>
    <lineage>
        <taxon>Eukaryota</taxon>
        <taxon>Viridiplantae</taxon>
        <taxon>Streptophyta</taxon>
        <taxon>Embryophyta</taxon>
        <taxon>Tracheophyta</taxon>
        <taxon>Spermatophyta</taxon>
        <taxon>Magnoliopsida</taxon>
        <taxon>eudicotyledons</taxon>
        <taxon>Gunneridae</taxon>
        <taxon>Pentapetalae</taxon>
        <taxon>rosids</taxon>
        <taxon>fabids</taxon>
        <taxon>Cucurbitales</taxon>
        <taxon>Cucurbitaceae</taxon>
        <taxon>Benincaseae</taxon>
        <taxon>Cucumis</taxon>
    </lineage>
</organism>
<feature type="region of interest" description="Disordered" evidence="1">
    <location>
        <begin position="1"/>
        <end position="21"/>
    </location>
</feature>
<sequence length="161" mass="18461">MTLDKISGNSRDISKCESQVSDGRIPRSGRVVRKMWRNIVEYPRERWGSATPRSKNVHMKRRYWISQVTRVILARANLRLLSVEAMRSGCSELVELKRQTTAISSFAKRQGKEAKERVVPLTRRSTYYLARSTGLMSRRNTLDGRVKRHLGRGVTLSSING</sequence>
<comment type="caution">
    <text evidence="2">The sequence shown here is derived from an EMBL/GenBank/DDBJ whole genome shotgun (WGS) entry which is preliminary data.</text>
</comment>